<organism evidence="2 3">
    <name type="scientific">Phreatobacter aquaticus</name>
    <dbReference type="NCBI Taxonomy" id="2570229"/>
    <lineage>
        <taxon>Bacteria</taxon>
        <taxon>Pseudomonadati</taxon>
        <taxon>Pseudomonadota</taxon>
        <taxon>Alphaproteobacteria</taxon>
        <taxon>Hyphomicrobiales</taxon>
        <taxon>Phreatobacteraceae</taxon>
        <taxon>Phreatobacter</taxon>
    </lineage>
</organism>
<evidence type="ECO:0000313" key="2">
    <source>
        <dbReference type="EMBL" id="QCK86597.1"/>
    </source>
</evidence>
<dbReference type="Proteomes" id="UP000298588">
    <property type="component" value="Chromosome"/>
</dbReference>
<accession>A0A4D7QNN8</accession>
<evidence type="ECO:0000256" key="1">
    <source>
        <dbReference type="SAM" id="SignalP"/>
    </source>
</evidence>
<protein>
    <recommendedName>
        <fullName evidence="4">DUF2799 domain-containing protein</fullName>
    </recommendedName>
</protein>
<sequence>MPHHRKPSGLRRAARWGILLSLAASLAACAPQGDFGRPRENALNDEAMPWLGNHLARLREEPVSGYSFTDAEREMRQLGYGLMMPTHPADRANQFWAELRRTRIGDANRFDPDPRGYCRTLAREDYRSSKARFIRMTDDIRADRSRIEPFCTKAVEVAEADRVRTGAMNRIATITAAERRSGEDRIHENRTIVRWVRHGLEQHVQAYRCALNNLIVATPEVEAVMAERELAALEADILRFDQLCAGAGLVRGGSVAVEQAPRGFYPATPRQPPEEPIIIK</sequence>
<feature type="signal peptide" evidence="1">
    <location>
        <begin position="1"/>
        <end position="30"/>
    </location>
</feature>
<dbReference type="OrthoDB" id="8478167at2"/>
<evidence type="ECO:0000313" key="3">
    <source>
        <dbReference type="Proteomes" id="UP000298588"/>
    </source>
</evidence>
<dbReference type="AlphaFoldDB" id="A0A4D7QNN8"/>
<feature type="chain" id="PRO_5020399736" description="DUF2799 domain-containing protein" evidence="1">
    <location>
        <begin position="31"/>
        <end position="280"/>
    </location>
</feature>
<dbReference type="EMBL" id="CP039865">
    <property type="protein sequence ID" value="QCK86597.1"/>
    <property type="molecule type" value="Genomic_DNA"/>
</dbReference>
<reference evidence="2 3" key="1">
    <citation type="submission" date="2019-04" db="EMBL/GenBank/DDBJ databases">
        <title>Phreatobacter aquaticus sp. nov.</title>
        <authorList>
            <person name="Choi A."/>
            <person name="Baek K."/>
        </authorList>
    </citation>
    <scope>NUCLEOTIDE SEQUENCE [LARGE SCALE GENOMIC DNA]</scope>
    <source>
        <strain evidence="2 3">NMCR1094</strain>
    </source>
</reference>
<name>A0A4D7QNN8_9HYPH</name>
<dbReference type="PROSITE" id="PS51257">
    <property type="entry name" value="PROKAR_LIPOPROTEIN"/>
    <property type="match status" value="1"/>
</dbReference>
<keyword evidence="3" id="KW-1185">Reference proteome</keyword>
<keyword evidence="1" id="KW-0732">Signal</keyword>
<dbReference type="RefSeq" id="WP_137099928.1">
    <property type="nucleotide sequence ID" value="NZ_CP039865.1"/>
</dbReference>
<gene>
    <name evidence="2" type="ORF">E8L99_12935</name>
</gene>
<proteinExistence type="predicted"/>
<evidence type="ECO:0008006" key="4">
    <source>
        <dbReference type="Google" id="ProtNLM"/>
    </source>
</evidence>
<dbReference type="KEGG" id="paqt:E8L99_12935"/>